<dbReference type="SUPFAM" id="SSF50630">
    <property type="entry name" value="Acid proteases"/>
    <property type="match status" value="1"/>
</dbReference>
<dbReference type="Gene3D" id="2.40.70.10">
    <property type="entry name" value="Acid Proteases"/>
    <property type="match status" value="1"/>
</dbReference>
<accession>A0A9Q1KLX9</accession>
<dbReference type="CDD" id="cd00303">
    <property type="entry name" value="retropepsin_like"/>
    <property type="match status" value="1"/>
</dbReference>
<dbReference type="AlphaFoldDB" id="A0A9Q1KLX9"/>
<gene>
    <name evidence="1" type="ORF">Cgig2_022557</name>
</gene>
<reference evidence="1" key="1">
    <citation type="submission" date="2022-04" db="EMBL/GenBank/DDBJ databases">
        <title>Carnegiea gigantea Genome sequencing and assembly v2.</title>
        <authorList>
            <person name="Copetti D."/>
            <person name="Sanderson M.J."/>
            <person name="Burquez A."/>
            <person name="Wojciechowski M.F."/>
        </authorList>
    </citation>
    <scope>NUCLEOTIDE SEQUENCE</scope>
    <source>
        <strain evidence="1">SGP5-SGP5p</strain>
        <tissue evidence="1">Aerial part</tissue>
    </source>
</reference>
<sequence length="222" mass="24425">MKVVNSIVRQILIDTGSSIDIITWDCLKKLAYPGRDIVPLVHPILGFGGQEVNPIGMIPLLVRFGSKLRSKSLEVDFLVVDMPTANNVILERPTLHRGVGGLVPRVLTLGRRRNKLHLFRITTLIYSPLTLVHIVECFPTPLVQSDKPLQSWAFHRSPYPQAKTSTMAISSSRTLGGSEAPGVTKSQDLTKSWTSESLAMGSALMKLVDGCWVMGEELPAAW</sequence>
<dbReference type="OrthoDB" id="1746852at2759"/>
<dbReference type="Proteomes" id="UP001153076">
    <property type="component" value="Unassembled WGS sequence"/>
</dbReference>
<organism evidence="1 2">
    <name type="scientific">Carnegiea gigantea</name>
    <dbReference type="NCBI Taxonomy" id="171969"/>
    <lineage>
        <taxon>Eukaryota</taxon>
        <taxon>Viridiplantae</taxon>
        <taxon>Streptophyta</taxon>
        <taxon>Embryophyta</taxon>
        <taxon>Tracheophyta</taxon>
        <taxon>Spermatophyta</taxon>
        <taxon>Magnoliopsida</taxon>
        <taxon>eudicotyledons</taxon>
        <taxon>Gunneridae</taxon>
        <taxon>Pentapetalae</taxon>
        <taxon>Caryophyllales</taxon>
        <taxon>Cactineae</taxon>
        <taxon>Cactaceae</taxon>
        <taxon>Cactoideae</taxon>
        <taxon>Echinocereeae</taxon>
        <taxon>Carnegiea</taxon>
    </lineage>
</organism>
<evidence type="ECO:0000313" key="2">
    <source>
        <dbReference type="Proteomes" id="UP001153076"/>
    </source>
</evidence>
<comment type="caution">
    <text evidence="1">The sequence shown here is derived from an EMBL/GenBank/DDBJ whole genome shotgun (WGS) entry which is preliminary data.</text>
</comment>
<dbReference type="EMBL" id="JAKOGI010000081">
    <property type="protein sequence ID" value="KAJ8445037.1"/>
    <property type="molecule type" value="Genomic_DNA"/>
</dbReference>
<dbReference type="PANTHER" id="PTHR33240">
    <property type="entry name" value="OS08G0508500 PROTEIN"/>
    <property type="match status" value="1"/>
</dbReference>
<evidence type="ECO:0008006" key="3">
    <source>
        <dbReference type="Google" id="ProtNLM"/>
    </source>
</evidence>
<dbReference type="InterPro" id="IPR021109">
    <property type="entry name" value="Peptidase_aspartic_dom_sf"/>
</dbReference>
<proteinExistence type="predicted"/>
<evidence type="ECO:0000313" key="1">
    <source>
        <dbReference type="EMBL" id="KAJ8445037.1"/>
    </source>
</evidence>
<protein>
    <recommendedName>
        <fullName evidence="3">Peptidase A2 domain-containing protein</fullName>
    </recommendedName>
</protein>
<keyword evidence="2" id="KW-1185">Reference proteome</keyword>
<dbReference type="PANTHER" id="PTHR33240:SF17">
    <property type="entry name" value="EUKARYOTIC PEPTIDE CHAIN RELEASE FACTOR GTP-BINDING SUBUNIT-LIKE"/>
    <property type="match status" value="1"/>
</dbReference>
<name>A0A9Q1KLX9_9CARY</name>